<reference evidence="2" key="1">
    <citation type="journal article" date="2006" name="Nature">
        <title>Deciphering the evolution and metabolism of an anammox bacterium from a community genome.</title>
        <authorList>
            <person name="Strous M."/>
            <person name="Pelletier E."/>
            <person name="Mangenot S."/>
            <person name="Rattei T."/>
            <person name="Lehner A."/>
            <person name="Taylor M.W."/>
            <person name="Horn M."/>
            <person name="Daims H."/>
            <person name="Bartol-Mavel D."/>
            <person name="Wincker P."/>
            <person name="Barbe V."/>
            <person name="Fonknechten N."/>
            <person name="Vallenet D."/>
            <person name="Segurens B."/>
            <person name="Schenowitz-Truong C."/>
            <person name="Medigue C."/>
            <person name="Collingro A."/>
            <person name="Snel B."/>
            <person name="Dutilh B.E."/>
            <person name="OpDenCamp H.J.M."/>
            <person name="vanDerDrift C."/>
            <person name="Cirpus I."/>
            <person name="vanDePas-Schoonen K.T."/>
            <person name="Harhangi H.R."/>
            <person name="vanNiftrik L."/>
            <person name="Schmid M."/>
            <person name="Keltjens J."/>
            <person name="vanDeVossenberg J."/>
            <person name="Kartal B."/>
            <person name="Meier H."/>
            <person name="Frishman D."/>
            <person name="Huynen M.A."/>
            <person name="Mewes H."/>
            <person name="Weissenbach J."/>
            <person name="Jetten M.S.M."/>
            <person name="Wagner M."/>
            <person name="LePaslier D."/>
        </authorList>
    </citation>
    <scope>NUCLEOTIDE SEQUENCE</scope>
</reference>
<name>Q1Q6A5_KUEST</name>
<organism evidence="2">
    <name type="scientific">Kuenenia stuttgartiensis</name>
    <dbReference type="NCBI Taxonomy" id="174633"/>
    <lineage>
        <taxon>Bacteria</taxon>
        <taxon>Pseudomonadati</taxon>
        <taxon>Planctomycetota</taxon>
        <taxon>Candidatus Brocadiia</taxon>
        <taxon>Candidatus Brocadiales</taxon>
        <taxon>Candidatus Brocadiaceae</taxon>
        <taxon>Candidatus Kuenenia</taxon>
    </lineage>
</organism>
<evidence type="ECO:0000313" key="2">
    <source>
        <dbReference type="EMBL" id="CAJ73112.1"/>
    </source>
</evidence>
<dbReference type="EMBL" id="CT573071">
    <property type="protein sequence ID" value="CAJ73112.1"/>
    <property type="molecule type" value="Genomic_DNA"/>
</dbReference>
<keyword evidence="1" id="KW-1133">Transmembrane helix</keyword>
<keyword evidence="1" id="KW-0472">Membrane</keyword>
<keyword evidence="1" id="KW-0812">Transmembrane</keyword>
<proteinExistence type="predicted"/>
<protein>
    <submittedName>
        <fullName evidence="2">Uncharacterized protein</fullName>
    </submittedName>
</protein>
<accession>Q1Q6A5</accession>
<feature type="transmembrane region" description="Helical" evidence="1">
    <location>
        <begin position="12"/>
        <end position="33"/>
    </location>
</feature>
<gene>
    <name evidence="2" type="ORF">kuste2366</name>
</gene>
<reference evidence="2" key="2">
    <citation type="submission" date="2006-01" db="EMBL/GenBank/DDBJ databases">
        <authorList>
            <person name="Genoscope"/>
        </authorList>
    </citation>
    <scope>NUCLEOTIDE SEQUENCE</scope>
</reference>
<sequence length="53" mass="6450">MQKFTQGIHWKIWRIPYFFLHIFPIILLMLSLWPSGKTDIFLNKKTGNNKRKC</sequence>
<dbReference type="AlphaFoldDB" id="Q1Q6A5"/>
<evidence type="ECO:0000256" key="1">
    <source>
        <dbReference type="SAM" id="Phobius"/>
    </source>
</evidence>